<sequence length="241" mass="27498">MPSSVASNPSLKRQYPKPHPSDRSRYRKRQKLDAPAPAYWDNLSKIWLTKDALEELDRRNSRPKPPRNHPFQFAPAFLRDCAPACSKQIKKVSRSGGPDLTDLRNTNPCKYTIADNIAQYPKQENFLEKAMSSRSRSRKRRAGSPPSTSADTKGTTKSTSTTPYNRNFQQNLIDHGIYPDGYEYPDGRIPAMPKNWEEINKTLARPRPSPPFPHRTSPMNISGSSNEQIPTHLKNNRSQRQ</sequence>
<keyword evidence="3" id="KW-1185">Reference proteome</keyword>
<feature type="region of interest" description="Disordered" evidence="1">
    <location>
        <begin position="1"/>
        <end position="34"/>
    </location>
</feature>
<protein>
    <submittedName>
        <fullName evidence="2">Uncharacterized protein</fullName>
    </submittedName>
</protein>
<feature type="region of interest" description="Disordered" evidence="1">
    <location>
        <begin position="198"/>
        <end position="241"/>
    </location>
</feature>
<dbReference type="STRING" id="1658174.A0A1J9RFF1"/>
<proteinExistence type="predicted"/>
<evidence type="ECO:0000256" key="1">
    <source>
        <dbReference type="SAM" id="MobiDB-lite"/>
    </source>
</evidence>
<dbReference type="AlphaFoldDB" id="A0A1J9RFF1"/>
<accession>A0A1J9RFF1</accession>
<dbReference type="Proteomes" id="UP000242791">
    <property type="component" value="Unassembled WGS sequence"/>
</dbReference>
<reference evidence="2 3" key="1">
    <citation type="submission" date="2015-08" db="EMBL/GenBank/DDBJ databases">
        <title>Emmonsia species relationships and genome sequence.</title>
        <authorList>
            <person name="Cuomo C.A."/>
            <person name="Schwartz I.S."/>
            <person name="Kenyon C."/>
            <person name="De Hoog G.S."/>
            <person name="Govender N.P."/>
            <person name="Botha A."/>
            <person name="Moreno L."/>
            <person name="De Vries M."/>
            <person name="Munoz J.F."/>
            <person name="Stielow J.B."/>
        </authorList>
    </citation>
    <scope>NUCLEOTIDE SEQUENCE [LARGE SCALE GENOMIC DNA]</scope>
    <source>
        <strain evidence="2 3">EI222</strain>
    </source>
</reference>
<feature type="compositionally biased region" description="Low complexity" evidence="1">
    <location>
        <begin position="143"/>
        <end position="162"/>
    </location>
</feature>
<evidence type="ECO:0000313" key="2">
    <source>
        <dbReference type="EMBL" id="OJD27311.1"/>
    </source>
</evidence>
<comment type="caution">
    <text evidence="2">The sequence shown here is derived from an EMBL/GenBank/DDBJ whole genome shotgun (WGS) entry which is preliminary data.</text>
</comment>
<feature type="compositionally biased region" description="Polar residues" evidence="1">
    <location>
        <begin position="1"/>
        <end position="11"/>
    </location>
</feature>
<gene>
    <name evidence="2" type="ORF">ACJ73_01304</name>
</gene>
<feature type="region of interest" description="Disordered" evidence="1">
    <location>
        <begin position="129"/>
        <end position="168"/>
    </location>
</feature>
<organism evidence="2 3">
    <name type="scientific">Blastomyces percursus</name>
    <dbReference type="NCBI Taxonomy" id="1658174"/>
    <lineage>
        <taxon>Eukaryota</taxon>
        <taxon>Fungi</taxon>
        <taxon>Dikarya</taxon>
        <taxon>Ascomycota</taxon>
        <taxon>Pezizomycotina</taxon>
        <taxon>Eurotiomycetes</taxon>
        <taxon>Eurotiomycetidae</taxon>
        <taxon>Onygenales</taxon>
        <taxon>Ajellomycetaceae</taxon>
        <taxon>Blastomyces</taxon>
    </lineage>
</organism>
<dbReference type="OrthoDB" id="5403634at2759"/>
<evidence type="ECO:0000313" key="3">
    <source>
        <dbReference type="Proteomes" id="UP000242791"/>
    </source>
</evidence>
<dbReference type="EMBL" id="LGTZ01000114">
    <property type="protein sequence ID" value="OJD27311.1"/>
    <property type="molecule type" value="Genomic_DNA"/>
</dbReference>
<feature type="compositionally biased region" description="Polar residues" evidence="1">
    <location>
        <begin position="217"/>
        <end position="229"/>
    </location>
</feature>
<dbReference type="VEuPathDB" id="FungiDB:ACJ73_01304"/>
<name>A0A1J9RFF1_9EURO</name>